<dbReference type="InterPro" id="IPR012944">
    <property type="entry name" value="SusD_RagB_dom"/>
</dbReference>
<organism evidence="8 9">
    <name type="scientific">Runella rosea</name>
    <dbReference type="NCBI Taxonomy" id="2259595"/>
    <lineage>
        <taxon>Bacteria</taxon>
        <taxon>Pseudomonadati</taxon>
        <taxon>Bacteroidota</taxon>
        <taxon>Cytophagia</taxon>
        <taxon>Cytophagales</taxon>
        <taxon>Spirosomataceae</taxon>
        <taxon>Runella</taxon>
    </lineage>
</organism>
<dbReference type="SUPFAM" id="SSF48452">
    <property type="entry name" value="TPR-like"/>
    <property type="match status" value="1"/>
</dbReference>
<keyword evidence="9" id="KW-1185">Reference proteome</keyword>
<dbReference type="Pfam" id="PF14322">
    <property type="entry name" value="SusD-like_3"/>
    <property type="match status" value="1"/>
</dbReference>
<dbReference type="Gene3D" id="1.25.40.390">
    <property type="match status" value="1"/>
</dbReference>
<evidence type="ECO:0000259" key="6">
    <source>
        <dbReference type="Pfam" id="PF07980"/>
    </source>
</evidence>
<keyword evidence="3" id="KW-0732">Signal</keyword>
<keyword evidence="4" id="KW-0472">Membrane</keyword>
<evidence type="ECO:0000256" key="1">
    <source>
        <dbReference type="ARBA" id="ARBA00004442"/>
    </source>
</evidence>
<evidence type="ECO:0000313" key="8">
    <source>
        <dbReference type="EMBL" id="AXE21671.1"/>
    </source>
</evidence>
<dbReference type="InterPro" id="IPR033985">
    <property type="entry name" value="SusD-like_N"/>
</dbReference>
<dbReference type="OrthoDB" id="5694214at2"/>
<evidence type="ECO:0000256" key="2">
    <source>
        <dbReference type="ARBA" id="ARBA00006275"/>
    </source>
</evidence>
<name>A0A344TSQ0_9BACT</name>
<evidence type="ECO:0000256" key="5">
    <source>
        <dbReference type="ARBA" id="ARBA00023237"/>
    </source>
</evidence>
<dbReference type="KEGG" id="run:DR864_22015"/>
<evidence type="ECO:0000259" key="7">
    <source>
        <dbReference type="Pfam" id="PF14322"/>
    </source>
</evidence>
<protein>
    <submittedName>
        <fullName evidence="8">RagB/SusD family nutrient uptake outer membrane protein</fullName>
    </submittedName>
</protein>
<dbReference type="GO" id="GO:0009279">
    <property type="term" value="C:cell outer membrane"/>
    <property type="evidence" value="ECO:0007669"/>
    <property type="project" value="UniProtKB-SubCell"/>
</dbReference>
<evidence type="ECO:0000313" key="9">
    <source>
        <dbReference type="Proteomes" id="UP000251993"/>
    </source>
</evidence>
<feature type="domain" description="SusD-like N-terminal" evidence="7">
    <location>
        <begin position="79"/>
        <end position="212"/>
    </location>
</feature>
<gene>
    <name evidence="8" type="ORF">DR864_22015</name>
</gene>
<dbReference type="PROSITE" id="PS51257">
    <property type="entry name" value="PROKAR_LIPOPROTEIN"/>
    <property type="match status" value="1"/>
</dbReference>
<evidence type="ECO:0000256" key="4">
    <source>
        <dbReference type="ARBA" id="ARBA00023136"/>
    </source>
</evidence>
<accession>A0A344TSQ0</accession>
<feature type="domain" description="RagB/SusD" evidence="6">
    <location>
        <begin position="253"/>
        <end position="523"/>
    </location>
</feature>
<sequence length="523" mass="57939">MNIKHILPALLTIGLLTSCEKDLLETVPNDRISSDIFWKTEKDATLASNGLYPSLDGVNIFAIDGVTDIAHVNQVFQVESNIEKGIHDALNSRPQTEWTSAYRGIRLANDFLGNIGTVETTNTAFIARLKGEARTLRAYQYIKLVAMFGDVPLVTTSIGIDEGRALKRTPSAQIWDFVLKELTEAANDLPAVQTEKGRVTKGAALALKARAALYAGRYQEAADAAKAVIESKTYSIYPSYANLFSYAAENNSEVILDKQFIKDTYSNNVFANMGPYSQRTANNTYVPTKALVDAYPMANGKEITDPTSGFDPKNPYANRDPRLRASIFVVGDDLPDGKKFDSRPTSGTADAVGNTYLATSTGFVLKKYINKEDLATGGNCGINLILLRYAEVLLTYAEAKIELNQIDASVYDAINQVRQRADVKLPALETGLTQAQLREAVRKERTLELAFEGLRLYDIRRWKIAEKVMVGDVYGMTYVDGAQLKTIQIASFTRVFDPAKHYLWPIPQKERELNPELTQNAGW</sequence>
<dbReference type="InterPro" id="IPR011990">
    <property type="entry name" value="TPR-like_helical_dom_sf"/>
</dbReference>
<comment type="subcellular location">
    <subcellularLocation>
        <location evidence="1">Cell outer membrane</location>
    </subcellularLocation>
</comment>
<comment type="similarity">
    <text evidence="2">Belongs to the SusD family.</text>
</comment>
<proteinExistence type="inferred from homology"/>
<dbReference type="RefSeq" id="WP_114070412.1">
    <property type="nucleotide sequence ID" value="NZ_CP030850.1"/>
</dbReference>
<dbReference type="EMBL" id="CP030850">
    <property type="protein sequence ID" value="AXE21671.1"/>
    <property type="molecule type" value="Genomic_DNA"/>
</dbReference>
<reference evidence="8 9" key="1">
    <citation type="submission" date="2018-07" db="EMBL/GenBank/DDBJ databases">
        <title>Genome sequencing of Runella.</title>
        <authorList>
            <person name="Baek M.-G."/>
            <person name="Yi H."/>
        </authorList>
    </citation>
    <scope>NUCLEOTIDE SEQUENCE [LARGE SCALE GENOMIC DNA]</scope>
    <source>
        <strain evidence="8 9">HYN0085</strain>
    </source>
</reference>
<dbReference type="Pfam" id="PF07980">
    <property type="entry name" value="SusD_RagB"/>
    <property type="match status" value="1"/>
</dbReference>
<dbReference type="Proteomes" id="UP000251993">
    <property type="component" value="Chromosome"/>
</dbReference>
<dbReference type="CDD" id="cd08977">
    <property type="entry name" value="SusD"/>
    <property type="match status" value="1"/>
</dbReference>
<dbReference type="AlphaFoldDB" id="A0A344TSQ0"/>
<keyword evidence="5" id="KW-0998">Cell outer membrane</keyword>
<evidence type="ECO:0000256" key="3">
    <source>
        <dbReference type="ARBA" id="ARBA00022729"/>
    </source>
</evidence>